<dbReference type="EMBL" id="MK500590">
    <property type="protein sequence ID" value="QBK93124.1"/>
    <property type="molecule type" value="Genomic_DNA"/>
</dbReference>
<organism evidence="1">
    <name type="scientific">Pithovirus LCPAC403</name>
    <dbReference type="NCBI Taxonomy" id="2506596"/>
    <lineage>
        <taxon>Viruses</taxon>
        <taxon>Pithoviruses</taxon>
    </lineage>
</organism>
<sequence length="153" mass="18178">MSIGIKTNLSKHFKKIELEIKEDELNNLMNIERINMLDLELLSKVIKYVKTIDNSHISRKLVELKMNMKRNNDLIDEFIDEVEYLLIDRELLLEKLDNFDRSSTIDKTVLYTNALKGIENAELFKDKGNLYLEDVIRYTKLYIKFAYNYTTMS</sequence>
<accession>A0A481ZB22</accession>
<gene>
    <name evidence="1" type="ORF">LCPAC403_02580</name>
</gene>
<proteinExistence type="predicted"/>
<protein>
    <submittedName>
        <fullName evidence="1">Uncharacterized protein</fullName>
    </submittedName>
</protein>
<evidence type="ECO:0000313" key="1">
    <source>
        <dbReference type="EMBL" id="QBK93124.1"/>
    </source>
</evidence>
<reference evidence="1" key="1">
    <citation type="journal article" date="2019" name="MBio">
        <title>Virus Genomes from Deep Sea Sediments Expand the Ocean Megavirome and Support Independent Origins of Viral Gigantism.</title>
        <authorList>
            <person name="Backstrom D."/>
            <person name="Yutin N."/>
            <person name="Jorgensen S.L."/>
            <person name="Dharamshi J."/>
            <person name="Homa F."/>
            <person name="Zaremba-Niedwiedzka K."/>
            <person name="Spang A."/>
            <person name="Wolf Y.I."/>
            <person name="Koonin E.V."/>
            <person name="Ettema T.J."/>
        </authorList>
    </citation>
    <scope>NUCLEOTIDE SEQUENCE</scope>
</reference>
<name>A0A481ZB22_9VIRU</name>